<name>A0ABR0PJ58_GOSAR</name>
<feature type="compositionally biased region" description="Polar residues" evidence="1">
    <location>
        <begin position="1"/>
        <end position="14"/>
    </location>
</feature>
<gene>
    <name evidence="2" type="ORF">PVK06_019224</name>
</gene>
<feature type="compositionally biased region" description="Polar residues" evidence="1">
    <location>
        <begin position="21"/>
        <end position="34"/>
    </location>
</feature>
<sequence length="88" mass="10078">MKDQMIQNQPSTEPLTKPIPRNTTNTIADNSASETGKDLGPRIMSTLVRYPFCETKHKPSNHYQHFILELLRSVKDANQQTCLSDNEY</sequence>
<protein>
    <submittedName>
        <fullName evidence="2">Uncharacterized protein</fullName>
    </submittedName>
</protein>
<evidence type="ECO:0000313" key="2">
    <source>
        <dbReference type="EMBL" id="KAK5824450.1"/>
    </source>
</evidence>
<evidence type="ECO:0000313" key="3">
    <source>
        <dbReference type="Proteomes" id="UP001358586"/>
    </source>
</evidence>
<reference evidence="2 3" key="1">
    <citation type="submission" date="2023-03" db="EMBL/GenBank/DDBJ databases">
        <title>WGS of Gossypium arboreum.</title>
        <authorList>
            <person name="Yu D."/>
        </authorList>
    </citation>
    <scope>NUCLEOTIDE SEQUENCE [LARGE SCALE GENOMIC DNA]</scope>
    <source>
        <tissue evidence="2">Leaf</tissue>
    </source>
</reference>
<dbReference type="EMBL" id="JARKNE010000006">
    <property type="protein sequence ID" value="KAK5824450.1"/>
    <property type="molecule type" value="Genomic_DNA"/>
</dbReference>
<accession>A0ABR0PJ58</accession>
<comment type="caution">
    <text evidence="2">The sequence shown here is derived from an EMBL/GenBank/DDBJ whole genome shotgun (WGS) entry which is preliminary data.</text>
</comment>
<dbReference type="Proteomes" id="UP001358586">
    <property type="component" value="Chromosome 6"/>
</dbReference>
<proteinExistence type="predicted"/>
<evidence type="ECO:0000256" key="1">
    <source>
        <dbReference type="SAM" id="MobiDB-lite"/>
    </source>
</evidence>
<feature type="region of interest" description="Disordered" evidence="1">
    <location>
        <begin position="1"/>
        <end position="39"/>
    </location>
</feature>
<organism evidence="2 3">
    <name type="scientific">Gossypium arboreum</name>
    <name type="common">Tree cotton</name>
    <name type="synonym">Gossypium nanking</name>
    <dbReference type="NCBI Taxonomy" id="29729"/>
    <lineage>
        <taxon>Eukaryota</taxon>
        <taxon>Viridiplantae</taxon>
        <taxon>Streptophyta</taxon>
        <taxon>Embryophyta</taxon>
        <taxon>Tracheophyta</taxon>
        <taxon>Spermatophyta</taxon>
        <taxon>Magnoliopsida</taxon>
        <taxon>eudicotyledons</taxon>
        <taxon>Gunneridae</taxon>
        <taxon>Pentapetalae</taxon>
        <taxon>rosids</taxon>
        <taxon>malvids</taxon>
        <taxon>Malvales</taxon>
        <taxon>Malvaceae</taxon>
        <taxon>Malvoideae</taxon>
        <taxon>Gossypium</taxon>
    </lineage>
</organism>
<keyword evidence="3" id="KW-1185">Reference proteome</keyword>